<feature type="domain" description="GIY-YIG" evidence="5">
    <location>
        <begin position="1"/>
        <end position="83"/>
    </location>
</feature>
<dbReference type="InterPro" id="IPR035901">
    <property type="entry name" value="GIY-YIG_endonuc_sf"/>
</dbReference>
<dbReference type="GO" id="GO:0016787">
    <property type="term" value="F:hydrolase activity"/>
    <property type="evidence" value="ECO:0007669"/>
    <property type="project" value="UniProtKB-KW"/>
</dbReference>
<evidence type="ECO:0000313" key="6">
    <source>
        <dbReference type="EMBL" id="PAV30187.1"/>
    </source>
</evidence>
<comment type="similarity">
    <text evidence="1">To endonucleases of group I introns of fungi and phage.</text>
</comment>
<dbReference type="SUPFAM" id="SSF82771">
    <property type="entry name" value="GIY-YIG endonuclease"/>
    <property type="match status" value="1"/>
</dbReference>
<dbReference type="GO" id="GO:0004519">
    <property type="term" value="F:endonuclease activity"/>
    <property type="evidence" value="ECO:0007669"/>
    <property type="project" value="UniProtKB-KW"/>
</dbReference>
<keyword evidence="7" id="KW-1185">Reference proteome</keyword>
<dbReference type="NCBIfam" id="TIGR01453">
    <property type="entry name" value="grpIintron_endo"/>
    <property type="match status" value="1"/>
</dbReference>
<keyword evidence="2" id="KW-0540">Nuclease</keyword>
<sequence>MYKITNTVNGKVYIGKSVHLNKRLREHRSSLLKDYHPNKHLQRSWNKYGEKYFTFEILEECSEDIVNEREMYYINEYKSNIKEFGYNMTLGGDGSLGLKHTEESRQKISAIQLGRKLPESHKQNISNSLKGKVPKNYHMIVEYNESQEIPITQIAIKNKTIIHWKNINHCARENDLLATNIVKCLKGKYRTCGGSIFLYKDKFDTDININELIKDRTKNNQKTQGVVQLSSELELIVEYSSMKQAQESGYTRQLIRQCCTGILEMYKGFKWMYKEDYEELVNEDVFNINDNS</sequence>
<organism evidence="6 7">
    <name type="scientific">Virgibacillus profundi</name>
    <dbReference type="NCBI Taxonomy" id="2024555"/>
    <lineage>
        <taxon>Bacteria</taxon>
        <taxon>Bacillati</taxon>
        <taxon>Bacillota</taxon>
        <taxon>Bacilli</taxon>
        <taxon>Bacillales</taxon>
        <taxon>Bacillaceae</taxon>
        <taxon>Virgibacillus</taxon>
    </lineage>
</organism>
<dbReference type="AlphaFoldDB" id="A0A2A2IEW9"/>
<accession>A0A2A2IEW9</accession>
<gene>
    <name evidence="6" type="ORF">CIL05_06885</name>
</gene>
<evidence type="ECO:0000256" key="2">
    <source>
        <dbReference type="ARBA" id="ARBA00022722"/>
    </source>
</evidence>
<dbReference type="OrthoDB" id="2885760at2"/>
<dbReference type="Pfam" id="PF01541">
    <property type="entry name" value="GIY-YIG"/>
    <property type="match status" value="1"/>
</dbReference>
<evidence type="ECO:0000259" key="5">
    <source>
        <dbReference type="PROSITE" id="PS50164"/>
    </source>
</evidence>
<dbReference type="InterPro" id="IPR003647">
    <property type="entry name" value="Intron_nuc_1_rpt"/>
</dbReference>
<evidence type="ECO:0000256" key="1">
    <source>
        <dbReference type="ARBA" id="ARBA00010045"/>
    </source>
</evidence>
<keyword evidence="3" id="KW-0255">Endonuclease</keyword>
<dbReference type="InterPro" id="IPR003611">
    <property type="entry name" value="NUMOD3"/>
</dbReference>
<evidence type="ECO:0000256" key="4">
    <source>
        <dbReference type="ARBA" id="ARBA00022801"/>
    </source>
</evidence>
<dbReference type="SMART" id="SM00496">
    <property type="entry name" value="IENR2"/>
    <property type="match status" value="2"/>
</dbReference>
<keyword evidence="4" id="KW-0378">Hydrolase</keyword>
<dbReference type="GO" id="GO:0003677">
    <property type="term" value="F:DNA binding"/>
    <property type="evidence" value="ECO:0007669"/>
    <property type="project" value="InterPro"/>
</dbReference>
<dbReference type="CDD" id="cd10437">
    <property type="entry name" value="GIY-YIG_HE_I-TevI_like"/>
    <property type="match status" value="1"/>
</dbReference>
<evidence type="ECO:0000256" key="3">
    <source>
        <dbReference type="ARBA" id="ARBA00022759"/>
    </source>
</evidence>
<dbReference type="Proteomes" id="UP000218887">
    <property type="component" value="Unassembled WGS sequence"/>
</dbReference>
<dbReference type="InterPro" id="IPR036388">
    <property type="entry name" value="WH-like_DNA-bd_sf"/>
</dbReference>
<dbReference type="Gene3D" id="3.40.1440.10">
    <property type="entry name" value="GIY-YIG endonuclease"/>
    <property type="match status" value="1"/>
</dbReference>
<dbReference type="EMBL" id="NPOA01000004">
    <property type="protein sequence ID" value="PAV30187.1"/>
    <property type="molecule type" value="Genomic_DNA"/>
</dbReference>
<proteinExistence type="predicted"/>
<protein>
    <recommendedName>
        <fullName evidence="5">GIY-YIG domain-containing protein</fullName>
    </recommendedName>
</protein>
<dbReference type="InterPro" id="IPR000305">
    <property type="entry name" value="GIY-YIG_endonuc"/>
</dbReference>
<dbReference type="Gene3D" id="1.10.10.10">
    <property type="entry name" value="Winged helix-like DNA-binding domain superfamily/Winged helix DNA-binding domain"/>
    <property type="match status" value="2"/>
</dbReference>
<name>A0A2A2IEW9_9BACI</name>
<evidence type="ECO:0000313" key="7">
    <source>
        <dbReference type="Proteomes" id="UP000218887"/>
    </source>
</evidence>
<reference evidence="6 7" key="1">
    <citation type="submission" date="2017-08" db="EMBL/GenBank/DDBJ databases">
        <title>Virgibacillus indicus sp. nov. and Virgibacillus profoundi sp. nov, two moderately halophilic bacteria isolated from marine sediment by using the Microfluidic Streak Plate.</title>
        <authorList>
            <person name="Xu B."/>
            <person name="Hu B."/>
            <person name="Wang J."/>
            <person name="Zhu Y."/>
            <person name="Huang L."/>
            <person name="Du W."/>
            <person name="Huang Y."/>
        </authorList>
    </citation>
    <scope>NUCLEOTIDE SEQUENCE [LARGE SCALE GENOMIC DNA]</scope>
    <source>
        <strain evidence="6 7">IO3-P3-H5</strain>
    </source>
</reference>
<comment type="caution">
    <text evidence="6">The sequence shown here is derived from an EMBL/GenBank/DDBJ whole genome shotgun (WGS) entry which is preliminary data.</text>
</comment>
<dbReference type="SMART" id="SM00497">
    <property type="entry name" value="IENR1"/>
    <property type="match status" value="2"/>
</dbReference>
<dbReference type="PROSITE" id="PS50164">
    <property type="entry name" value="GIY_YIG"/>
    <property type="match status" value="1"/>
</dbReference>
<dbReference type="InterPro" id="IPR006350">
    <property type="entry name" value="Intron_endoG1"/>
</dbReference>
<dbReference type="SMART" id="SM00465">
    <property type="entry name" value="GIYc"/>
    <property type="match status" value="1"/>
</dbReference>
<dbReference type="Pfam" id="PF07460">
    <property type="entry name" value="NUMOD3"/>
    <property type="match status" value="1"/>
</dbReference>
<dbReference type="RefSeq" id="WP_095654789.1">
    <property type="nucleotide sequence ID" value="NZ_NPOA01000004.1"/>
</dbReference>